<dbReference type="Pfam" id="PF02752">
    <property type="entry name" value="Arrestin_C"/>
    <property type="match status" value="1"/>
</dbReference>
<dbReference type="GO" id="GO:0015031">
    <property type="term" value="P:protein transport"/>
    <property type="evidence" value="ECO:0007669"/>
    <property type="project" value="TreeGrafter"/>
</dbReference>
<comment type="similarity">
    <text evidence="1">Belongs to the arrestin family.</text>
</comment>
<reference evidence="3" key="1">
    <citation type="submission" date="2022-01" db="EMBL/GenBank/DDBJ databases">
        <authorList>
            <person name="Braso-Vives M."/>
        </authorList>
    </citation>
    <scope>NUCLEOTIDE SEQUENCE</scope>
</reference>
<evidence type="ECO:0000259" key="2">
    <source>
        <dbReference type="SMART" id="SM01017"/>
    </source>
</evidence>
<feature type="domain" description="Arrestin C-terminal-like" evidence="2">
    <location>
        <begin position="168"/>
        <end position="312"/>
    </location>
</feature>
<dbReference type="OrthoDB" id="7785529at2759"/>
<dbReference type="InterPro" id="IPR011022">
    <property type="entry name" value="Arrestin_C-like"/>
</dbReference>
<protein>
    <submittedName>
        <fullName evidence="3">ARRDC5 protein</fullName>
    </submittedName>
</protein>
<dbReference type="Proteomes" id="UP000838412">
    <property type="component" value="Chromosome 9"/>
</dbReference>
<dbReference type="SMART" id="SM01017">
    <property type="entry name" value="Arrestin_C"/>
    <property type="match status" value="1"/>
</dbReference>
<proteinExistence type="inferred from homology"/>
<dbReference type="InterPro" id="IPR050357">
    <property type="entry name" value="Arrestin_domain-protein"/>
</dbReference>
<dbReference type="AlphaFoldDB" id="A0A8K0F1A1"/>
<organism evidence="3 4">
    <name type="scientific">Branchiostoma lanceolatum</name>
    <name type="common">Common lancelet</name>
    <name type="synonym">Amphioxus lanceolatum</name>
    <dbReference type="NCBI Taxonomy" id="7740"/>
    <lineage>
        <taxon>Eukaryota</taxon>
        <taxon>Metazoa</taxon>
        <taxon>Chordata</taxon>
        <taxon>Cephalochordata</taxon>
        <taxon>Leptocardii</taxon>
        <taxon>Amphioxiformes</taxon>
        <taxon>Branchiostomatidae</taxon>
        <taxon>Branchiostoma</taxon>
    </lineage>
</organism>
<keyword evidence="4" id="KW-1185">Reference proteome</keyword>
<gene>
    <name evidence="3" type="primary">ARRDC5</name>
    <name evidence="3" type="ORF">BLAG_LOCUS25443</name>
</gene>
<dbReference type="GO" id="GO:0005737">
    <property type="term" value="C:cytoplasm"/>
    <property type="evidence" value="ECO:0007669"/>
    <property type="project" value="TreeGrafter"/>
</dbReference>
<dbReference type="InterPro" id="IPR011021">
    <property type="entry name" value="Arrestin-like_N"/>
</dbReference>
<evidence type="ECO:0000256" key="1">
    <source>
        <dbReference type="ARBA" id="ARBA00005298"/>
    </source>
</evidence>
<dbReference type="InterPro" id="IPR014756">
    <property type="entry name" value="Ig_E-set"/>
</dbReference>
<dbReference type="Pfam" id="PF00339">
    <property type="entry name" value="Arrestin_N"/>
    <property type="match status" value="1"/>
</dbReference>
<accession>A0A8K0F1A1</accession>
<dbReference type="Gene3D" id="2.60.40.640">
    <property type="match status" value="2"/>
</dbReference>
<dbReference type="InterPro" id="IPR014752">
    <property type="entry name" value="Arrestin-like_C"/>
</dbReference>
<evidence type="ECO:0000313" key="3">
    <source>
        <dbReference type="EMBL" id="CAH1274420.1"/>
    </source>
</evidence>
<sequence>MNELALRTNKGLYVGGETVYGAVYLQIDRVTSGTGVKLKFHGYEDFYYEERGSQRYSSTGEFSVMRGRKEHFDVEVPIYTSTDPIPLGCYVFPFQYELPADLPATFHCKGPLYEATIKYEVKACVIGKETNLKVSQPLIIREVVEPSLLKDAVRYEDQSEVLKCGCYRQGDISVVASLDKTEYTVGDTGTVSVDISNSTSVKIRNIRVNMKRVVHLMKGQWVCTAAAAEASKMSSRMSATAGQPGPLVEKVWSETREGTSNKKVELALPVELKNLPPVVNLGKHIKCVYRILVDVGLKSSLSLPTGLLKIPYLHPPGNSEWDDWKPPHWVSQCERMTVEGKFAVSSNVLAQEEFAGLPTFQVLVENK</sequence>
<name>A0A8K0F1A1_BRALA</name>
<dbReference type="PANTHER" id="PTHR11188:SF176">
    <property type="entry name" value="ARRESTIN DOMAIN-CONTAINING PROTEIN 1"/>
    <property type="match status" value="1"/>
</dbReference>
<evidence type="ECO:0000313" key="4">
    <source>
        <dbReference type="Proteomes" id="UP000838412"/>
    </source>
</evidence>
<dbReference type="PANTHER" id="PTHR11188">
    <property type="entry name" value="ARRESTIN DOMAIN CONTAINING PROTEIN"/>
    <property type="match status" value="1"/>
</dbReference>
<dbReference type="SUPFAM" id="SSF81296">
    <property type="entry name" value="E set domains"/>
    <property type="match status" value="2"/>
</dbReference>
<dbReference type="EMBL" id="OV696694">
    <property type="protein sequence ID" value="CAH1274420.1"/>
    <property type="molecule type" value="Genomic_DNA"/>
</dbReference>